<evidence type="ECO:0000256" key="9">
    <source>
        <dbReference type="ARBA" id="ARBA00023310"/>
    </source>
</evidence>
<evidence type="ECO:0000313" key="10">
    <source>
        <dbReference type="EMBL" id="KAJ1928652.1"/>
    </source>
</evidence>
<dbReference type="GO" id="GO:0031966">
    <property type="term" value="C:mitochondrial membrane"/>
    <property type="evidence" value="ECO:0007669"/>
    <property type="project" value="UniProtKB-SubCell"/>
</dbReference>
<evidence type="ECO:0000313" key="11">
    <source>
        <dbReference type="EMBL" id="KAJ1929379.1"/>
    </source>
</evidence>
<keyword evidence="6" id="KW-0406">Ion transport</keyword>
<keyword evidence="12" id="KW-1185">Reference proteome</keyword>
<evidence type="ECO:0000256" key="1">
    <source>
        <dbReference type="ARBA" id="ARBA00004325"/>
    </source>
</evidence>
<dbReference type="AlphaFoldDB" id="A0A9W8AG79"/>
<comment type="caution">
    <text evidence="10">The sequence shown here is derived from an EMBL/GenBank/DDBJ whole genome shotgun (WGS) entry which is preliminary data.</text>
</comment>
<evidence type="ECO:0000256" key="4">
    <source>
        <dbReference type="ARBA" id="ARBA00022547"/>
    </source>
</evidence>
<dbReference type="GO" id="GO:0015986">
    <property type="term" value="P:proton motive force-driven ATP synthesis"/>
    <property type="evidence" value="ECO:0007669"/>
    <property type="project" value="InterPro"/>
</dbReference>
<dbReference type="PANTHER" id="PTHR12386">
    <property type="entry name" value="ATP SYNTHASE SUBUNIT"/>
    <property type="match status" value="1"/>
</dbReference>
<evidence type="ECO:0000256" key="5">
    <source>
        <dbReference type="ARBA" id="ARBA00022781"/>
    </source>
</evidence>
<comment type="subcellular location">
    <subcellularLocation>
        <location evidence="1">Mitochondrion membrane</location>
    </subcellularLocation>
</comment>
<dbReference type="GO" id="GO:0045259">
    <property type="term" value="C:proton-transporting ATP synthase complex"/>
    <property type="evidence" value="ECO:0007669"/>
    <property type="project" value="UniProtKB-KW"/>
</dbReference>
<keyword evidence="5" id="KW-0375">Hydrogen ion transport</keyword>
<dbReference type="Pfam" id="PF04718">
    <property type="entry name" value="ATP-synt_G"/>
    <property type="match status" value="1"/>
</dbReference>
<gene>
    <name evidence="10" type="primary">ATP20_2</name>
    <name evidence="11" type="synonym">ATP20_1</name>
    <name evidence="11" type="ORF">IWQ60_001242</name>
    <name evidence="10" type="ORF">IWQ60_001857</name>
</gene>
<evidence type="ECO:0000256" key="6">
    <source>
        <dbReference type="ARBA" id="ARBA00023065"/>
    </source>
</evidence>
<name>A0A9W8AG79_9FUNG</name>
<dbReference type="EMBL" id="JANBPT010000037">
    <property type="protein sequence ID" value="KAJ1929379.1"/>
    <property type="molecule type" value="Genomic_DNA"/>
</dbReference>
<keyword evidence="4" id="KW-0138">CF(0)</keyword>
<accession>A0A9W8AG79</accession>
<dbReference type="Proteomes" id="UP001150569">
    <property type="component" value="Unassembled WGS sequence"/>
</dbReference>
<proteinExistence type="inferred from homology"/>
<evidence type="ECO:0000256" key="8">
    <source>
        <dbReference type="ARBA" id="ARBA00023136"/>
    </source>
</evidence>
<comment type="similarity">
    <text evidence="2">Belongs to the ATPase g subunit family.</text>
</comment>
<evidence type="ECO:0000256" key="3">
    <source>
        <dbReference type="ARBA" id="ARBA00022448"/>
    </source>
</evidence>
<evidence type="ECO:0000256" key="7">
    <source>
        <dbReference type="ARBA" id="ARBA00023128"/>
    </source>
</evidence>
<dbReference type="EMBL" id="JANBPT010000064">
    <property type="protein sequence ID" value="KAJ1928652.1"/>
    <property type="molecule type" value="Genomic_DNA"/>
</dbReference>
<sequence length="147" mass="16130">MSASLFTRASTAARQLTRNVNTQELLDKSKVYANKAGVLMSNQASSLAKSAQGLSPKIGGFVDCTTYWAKVTKELAKQVYTKEQLAPPSLAEYQPARKELLKLFKTENLKNITRQDAVKATVVAIEVAGFFMIGEIIGRRNLVGYNV</sequence>
<organism evidence="10 12">
    <name type="scientific">Tieghemiomyces parasiticus</name>
    <dbReference type="NCBI Taxonomy" id="78921"/>
    <lineage>
        <taxon>Eukaryota</taxon>
        <taxon>Fungi</taxon>
        <taxon>Fungi incertae sedis</taxon>
        <taxon>Zoopagomycota</taxon>
        <taxon>Kickxellomycotina</taxon>
        <taxon>Dimargaritomycetes</taxon>
        <taxon>Dimargaritales</taxon>
        <taxon>Dimargaritaceae</taxon>
        <taxon>Tieghemiomyces</taxon>
    </lineage>
</organism>
<dbReference type="OrthoDB" id="437at2759"/>
<keyword evidence="7" id="KW-0496">Mitochondrion</keyword>
<protein>
    <submittedName>
        <fullName evidence="10">ATP synthase subunit G atp20</fullName>
    </submittedName>
</protein>
<keyword evidence="3" id="KW-0813">Transport</keyword>
<evidence type="ECO:0000256" key="2">
    <source>
        <dbReference type="ARBA" id="ARBA00005699"/>
    </source>
</evidence>
<keyword evidence="8" id="KW-0472">Membrane</keyword>
<reference evidence="10" key="1">
    <citation type="submission" date="2022-07" db="EMBL/GenBank/DDBJ databases">
        <title>Phylogenomic reconstructions and comparative analyses of Kickxellomycotina fungi.</title>
        <authorList>
            <person name="Reynolds N.K."/>
            <person name="Stajich J.E."/>
            <person name="Barry K."/>
            <person name="Grigoriev I.V."/>
            <person name="Crous P."/>
            <person name="Smith M.E."/>
        </authorList>
    </citation>
    <scope>NUCLEOTIDE SEQUENCE</scope>
    <source>
        <strain evidence="10">RSA 861</strain>
    </source>
</reference>
<evidence type="ECO:0000313" key="12">
    <source>
        <dbReference type="Proteomes" id="UP001150569"/>
    </source>
</evidence>
<dbReference type="InterPro" id="IPR006808">
    <property type="entry name" value="ATP_synth_F0_gsu_mt"/>
</dbReference>
<dbReference type="GO" id="GO:0015078">
    <property type="term" value="F:proton transmembrane transporter activity"/>
    <property type="evidence" value="ECO:0007669"/>
    <property type="project" value="InterPro"/>
</dbReference>
<keyword evidence="9" id="KW-0066">ATP synthesis</keyword>